<evidence type="ECO:0000256" key="1">
    <source>
        <dbReference type="SAM" id="MobiDB-lite"/>
    </source>
</evidence>
<feature type="region of interest" description="Disordered" evidence="1">
    <location>
        <begin position="1"/>
        <end position="20"/>
    </location>
</feature>
<comment type="caution">
    <text evidence="2">The sequence shown here is derived from an EMBL/GenBank/DDBJ whole genome shotgun (WGS) entry which is preliminary data.</text>
</comment>
<dbReference type="Proteomes" id="UP000807159">
    <property type="component" value="Chromosome 8"/>
</dbReference>
<evidence type="ECO:0000313" key="3">
    <source>
        <dbReference type="Proteomes" id="UP000807159"/>
    </source>
</evidence>
<reference evidence="2" key="1">
    <citation type="journal article" date="2021" name="J. Hered.">
        <title>Genome Assembly of Salicaceae Populus deltoides (Eastern Cottonwood) I-69 Based on Nanopore Sequencing and Hi-C Technologies.</title>
        <authorList>
            <person name="Bai S."/>
            <person name="Wu H."/>
            <person name="Zhang J."/>
            <person name="Pan Z."/>
            <person name="Zhao W."/>
            <person name="Li Z."/>
            <person name="Tong C."/>
        </authorList>
    </citation>
    <scope>NUCLEOTIDE SEQUENCE</scope>
    <source>
        <tissue evidence="2">Leaf</tissue>
    </source>
</reference>
<sequence length="185" mass="20367">MEIGGEAEKRLNLQAPPEGEGGLLRAYGRSALLATTPGEEPETAAVDEETLLLRRSEEGAGCPLSSSLVPATEREKKLLWFKGHRKMRAELGGGRSVEDGLCGDRLVMFLAEGEEKKVCVQRGGRSVWPRVRATKGKMAGAKMGVGSVCLWQREGKWPAMGDDWLRFERKMEPLPLGFWPRQMSG</sequence>
<feature type="compositionally biased region" description="Basic and acidic residues" evidence="1">
    <location>
        <begin position="1"/>
        <end position="11"/>
    </location>
</feature>
<organism evidence="2 3">
    <name type="scientific">Populus deltoides</name>
    <name type="common">Eastern poplar</name>
    <name type="synonym">Eastern cottonwood</name>
    <dbReference type="NCBI Taxonomy" id="3696"/>
    <lineage>
        <taxon>Eukaryota</taxon>
        <taxon>Viridiplantae</taxon>
        <taxon>Streptophyta</taxon>
        <taxon>Embryophyta</taxon>
        <taxon>Tracheophyta</taxon>
        <taxon>Spermatophyta</taxon>
        <taxon>Magnoliopsida</taxon>
        <taxon>eudicotyledons</taxon>
        <taxon>Gunneridae</taxon>
        <taxon>Pentapetalae</taxon>
        <taxon>rosids</taxon>
        <taxon>fabids</taxon>
        <taxon>Malpighiales</taxon>
        <taxon>Salicaceae</taxon>
        <taxon>Saliceae</taxon>
        <taxon>Populus</taxon>
    </lineage>
</organism>
<evidence type="ECO:0000313" key="2">
    <source>
        <dbReference type="EMBL" id="KAH8499605.1"/>
    </source>
</evidence>
<keyword evidence="3" id="KW-1185">Reference proteome</keyword>
<dbReference type="EMBL" id="JACEGQ020000008">
    <property type="protein sequence ID" value="KAH8499605.1"/>
    <property type="molecule type" value="Genomic_DNA"/>
</dbReference>
<accession>A0A8T2Y3D2</accession>
<protein>
    <submittedName>
        <fullName evidence="2">Uncharacterized protein</fullName>
    </submittedName>
</protein>
<proteinExistence type="predicted"/>
<gene>
    <name evidence="2" type="ORF">H0E87_014997</name>
</gene>
<name>A0A8T2Y3D2_POPDE</name>
<dbReference type="AlphaFoldDB" id="A0A8T2Y3D2"/>